<protein>
    <submittedName>
        <fullName evidence="1">Uncharacterized protein</fullName>
    </submittedName>
</protein>
<dbReference type="Proteomes" id="UP000006055">
    <property type="component" value="Chromosome"/>
</dbReference>
<proteinExistence type="predicted"/>
<dbReference type="RefSeq" id="WP_014812165.1">
    <property type="nucleotide sequence ID" value="NC_018025.1"/>
</dbReference>
<reference evidence="2" key="1">
    <citation type="submission" date="2012-06" db="EMBL/GenBank/DDBJ databases">
        <title>Complete sequence of chromosome of Desulfomonile tiedjei DSM 6799.</title>
        <authorList>
            <person name="Lucas S."/>
            <person name="Copeland A."/>
            <person name="Lapidus A."/>
            <person name="Glavina del Rio T."/>
            <person name="Dalin E."/>
            <person name="Tice H."/>
            <person name="Bruce D."/>
            <person name="Goodwin L."/>
            <person name="Pitluck S."/>
            <person name="Peters L."/>
            <person name="Ovchinnikova G."/>
            <person name="Zeytun A."/>
            <person name="Lu M."/>
            <person name="Kyrpides N."/>
            <person name="Mavromatis K."/>
            <person name="Ivanova N."/>
            <person name="Brettin T."/>
            <person name="Detter J.C."/>
            <person name="Han C."/>
            <person name="Larimer F."/>
            <person name="Land M."/>
            <person name="Hauser L."/>
            <person name="Markowitz V."/>
            <person name="Cheng J.-F."/>
            <person name="Hugenholtz P."/>
            <person name="Woyke T."/>
            <person name="Wu D."/>
            <person name="Spring S."/>
            <person name="Schroeder M."/>
            <person name="Brambilla E."/>
            <person name="Klenk H.-P."/>
            <person name="Eisen J.A."/>
        </authorList>
    </citation>
    <scope>NUCLEOTIDE SEQUENCE [LARGE SCALE GENOMIC DNA]</scope>
    <source>
        <strain evidence="2">ATCC 49306 / DSM 6799 / DCB-1</strain>
    </source>
</reference>
<dbReference type="HOGENOM" id="CLU_2972078_0_0_7"/>
<dbReference type="EMBL" id="CP003360">
    <property type="protein sequence ID" value="AFM27049.1"/>
    <property type="molecule type" value="Genomic_DNA"/>
</dbReference>
<name>I4CBV8_DESTA</name>
<dbReference type="KEGG" id="dti:Desti_4417"/>
<dbReference type="AlphaFoldDB" id="I4CBV8"/>
<keyword evidence="2" id="KW-1185">Reference proteome</keyword>
<evidence type="ECO:0000313" key="2">
    <source>
        <dbReference type="Proteomes" id="UP000006055"/>
    </source>
</evidence>
<sequence length="58" mass="6116">MQKIEMAGFIIAPVVGLSGVLVIAAAILLQATGALALHTVSLNPEKSGRMTESHFQRQ</sequence>
<evidence type="ECO:0000313" key="1">
    <source>
        <dbReference type="EMBL" id="AFM27049.1"/>
    </source>
</evidence>
<organism evidence="1 2">
    <name type="scientific">Desulfomonile tiedjei (strain ATCC 49306 / DSM 6799 / DCB-1)</name>
    <dbReference type="NCBI Taxonomy" id="706587"/>
    <lineage>
        <taxon>Bacteria</taxon>
        <taxon>Pseudomonadati</taxon>
        <taxon>Thermodesulfobacteriota</taxon>
        <taxon>Desulfomonilia</taxon>
        <taxon>Desulfomonilales</taxon>
        <taxon>Desulfomonilaceae</taxon>
        <taxon>Desulfomonile</taxon>
    </lineage>
</organism>
<gene>
    <name evidence="1" type="ordered locus">Desti_4417</name>
</gene>
<dbReference type="STRING" id="706587.Desti_4417"/>
<accession>I4CBV8</accession>